<name>A0A6G1IDJ9_9PLEO</name>
<dbReference type="AlphaFoldDB" id="A0A6G1IDJ9"/>
<evidence type="ECO:0000256" key="1">
    <source>
        <dbReference type="SAM" id="MobiDB-lite"/>
    </source>
</evidence>
<evidence type="ECO:0000313" key="3">
    <source>
        <dbReference type="Proteomes" id="UP000799291"/>
    </source>
</evidence>
<organism evidence="2 3">
    <name type="scientific">Lentithecium fluviatile CBS 122367</name>
    <dbReference type="NCBI Taxonomy" id="1168545"/>
    <lineage>
        <taxon>Eukaryota</taxon>
        <taxon>Fungi</taxon>
        <taxon>Dikarya</taxon>
        <taxon>Ascomycota</taxon>
        <taxon>Pezizomycotina</taxon>
        <taxon>Dothideomycetes</taxon>
        <taxon>Pleosporomycetidae</taxon>
        <taxon>Pleosporales</taxon>
        <taxon>Massarineae</taxon>
        <taxon>Lentitheciaceae</taxon>
        <taxon>Lentithecium</taxon>
    </lineage>
</organism>
<protein>
    <submittedName>
        <fullName evidence="2">Uncharacterized protein</fullName>
    </submittedName>
</protein>
<feature type="region of interest" description="Disordered" evidence="1">
    <location>
        <begin position="1095"/>
        <end position="1165"/>
    </location>
</feature>
<dbReference type="OrthoDB" id="1577640at2759"/>
<accession>A0A6G1IDJ9</accession>
<sequence length="1165" mass="129905">MLCVFCGEEAPTMGHFDQAQAERTFARKDLLKQHIQQMHFTTWATYQSRREPLRGGWPPSFSPAPQSPRGNSIDVEDGDNEPPLPEAPPASGTETNPIQLELDASEDDTDDSDSTLSTLYWKEPAPRKNSLPKDPRKSANRLFGQTKHSAPTSSLIKPMKKRPVSNPQFSGLIVQPKTSKLDTVFKRRWTPPRDKACDYHCRRKLTCDGNFPAKEHVLSGLAEDIIESIPEVRTAKDVFIGLLPEILPSLLQAFARALGRLNESAFSGEAMVFLNGHVDVIVSKLKSKLQLSITPKKKVVGRWVEKEVPAVKKSEKTRIESSISKKDIFGEQALGKKDERTSFSFHEHFIAKSPAYLWFKSRIRRESLVSRPVPNAMQFVWDAIVGRASDLNDFSAVFTVNWDPVQFIQDQELPGLLDGGLGRVITLTGEVSDGQILTVEEYIQQTWPLTGMGVLEAVEDAIRKVHGSQSEVERLVWPAGYKPFAINARGTIDAVAEIGQQLSWMGAALRSLQNNTGLAYCSPLRPTVFIRRTDGAVDFSSTTAKCYIDFLTEDTQEPTTPLSGQCWQALFRGAVIAKGFPVRKRREKGIGMEIPLNILAGLSRASRVHEFSGHIFLKAFSALLVLTKITTDVIVWHLLYNQNGEHLPYTNYRVKAVMDGAPQSVYFQSVQSARHVVGWCPKVSCLAGLPGTSDHVDRCELPHTQQGCVLEKVVISGGQFITAGASFVLGKKDNPVYLRPRDDYFEQLIWMSKKFVIFHDTEDRRAWMVDGASALLHLVRASLKHNQDDDFRHLFMFDPTQLTEAPSESSARKAAIDVLANYKNLDVKLRLKAVETSEEETTRADGAVELVTKRKKTYYTFKDRVDYVCHFLEQMMAYQSQALSQDGVGFKIKGTARRQLEGFDFRDIAEGRDPILPRVATLQSPGVGWVDLAQTLRAITLFGRGFGDIFKPTSDVQICSHWSAVPKALDYLTIGVSDLQEIIKTKGCTHTNDDSGDGQQTQTASSHRHWKLAGDIYWLKSSMLFGTCKSSSNPNAHRCCERVQVLLPTSIPRLWAKLSSPLVQELHDAADGAVIFGHNRKLTLWRPGLGDPEDEYVESVGADTSNDSLSVPLTDSGIGSSVDLTQSSSQLSPLSHSAEETPDAQGRKRRNPFSRSWKKRQKHSE</sequence>
<feature type="compositionally biased region" description="Polar residues" evidence="1">
    <location>
        <begin position="146"/>
        <end position="155"/>
    </location>
</feature>
<feature type="compositionally biased region" description="Polar residues" evidence="1">
    <location>
        <begin position="1102"/>
        <end position="1125"/>
    </location>
</feature>
<evidence type="ECO:0000313" key="2">
    <source>
        <dbReference type="EMBL" id="KAF2676053.1"/>
    </source>
</evidence>
<feature type="compositionally biased region" description="Low complexity" evidence="1">
    <location>
        <begin position="1126"/>
        <end position="1136"/>
    </location>
</feature>
<feature type="region of interest" description="Disordered" evidence="1">
    <location>
        <begin position="54"/>
        <end position="170"/>
    </location>
</feature>
<feature type="compositionally biased region" description="Acidic residues" evidence="1">
    <location>
        <begin position="103"/>
        <end position="113"/>
    </location>
</feature>
<gene>
    <name evidence="2" type="ORF">K458DRAFT_492684</name>
</gene>
<proteinExistence type="predicted"/>
<keyword evidence="3" id="KW-1185">Reference proteome</keyword>
<dbReference type="EMBL" id="MU005640">
    <property type="protein sequence ID" value="KAF2676053.1"/>
    <property type="molecule type" value="Genomic_DNA"/>
</dbReference>
<dbReference type="Proteomes" id="UP000799291">
    <property type="component" value="Unassembled WGS sequence"/>
</dbReference>
<feature type="compositionally biased region" description="Basic residues" evidence="1">
    <location>
        <begin position="1147"/>
        <end position="1165"/>
    </location>
</feature>
<reference evidence="2" key="1">
    <citation type="journal article" date="2020" name="Stud. Mycol.">
        <title>101 Dothideomycetes genomes: a test case for predicting lifestyles and emergence of pathogens.</title>
        <authorList>
            <person name="Haridas S."/>
            <person name="Albert R."/>
            <person name="Binder M."/>
            <person name="Bloem J."/>
            <person name="Labutti K."/>
            <person name="Salamov A."/>
            <person name="Andreopoulos B."/>
            <person name="Baker S."/>
            <person name="Barry K."/>
            <person name="Bills G."/>
            <person name="Bluhm B."/>
            <person name="Cannon C."/>
            <person name="Castanera R."/>
            <person name="Culley D."/>
            <person name="Daum C."/>
            <person name="Ezra D."/>
            <person name="Gonzalez J."/>
            <person name="Henrissat B."/>
            <person name="Kuo A."/>
            <person name="Liang C."/>
            <person name="Lipzen A."/>
            <person name="Lutzoni F."/>
            <person name="Magnuson J."/>
            <person name="Mondo S."/>
            <person name="Nolan M."/>
            <person name="Ohm R."/>
            <person name="Pangilinan J."/>
            <person name="Park H.-J."/>
            <person name="Ramirez L."/>
            <person name="Alfaro M."/>
            <person name="Sun H."/>
            <person name="Tritt A."/>
            <person name="Yoshinaga Y."/>
            <person name="Zwiers L.-H."/>
            <person name="Turgeon B."/>
            <person name="Goodwin S."/>
            <person name="Spatafora J."/>
            <person name="Crous P."/>
            <person name="Grigoriev I."/>
        </authorList>
    </citation>
    <scope>NUCLEOTIDE SEQUENCE</scope>
    <source>
        <strain evidence="2">CBS 122367</strain>
    </source>
</reference>